<dbReference type="InterPro" id="IPR025946">
    <property type="entry name" value="CABIT_dom"/>
</dbReference>
<organism evidence="4 5">
    <name type="scientific">Patella caerulea</name>
    <name type="common">Rayed Mediterranean limpet</name>
    <dbReference type="NCBI Taxonomy" id="87958"/>
    <lineage>
        <taxon>Eukaryota</taxon>
        <taxon>Metazoa</taxon>
        <taxon>Spiralia</taxon>
        <taxon>Lophotrochozoa</taxon>
        <taxon>Mollusca</taxon>
        <taxon>Gastropoda</taxon>
        <taxon>Patellogastropoda</taxon>
        <taxon>Patelloidea</taxon>
        <taxon>Patellidae</taxon>
        <taxon>Patella</taxon>
    </lineage>
</organism>
<gene>
    <name evidence="4" type="ORF">SNE40_023753</name>
</gene>
<reference evidence="4 5" key="1">
    <citation type="submission" date="2024-01" db="EMBL/GenBank/DDBJ databases">
        <title>The genome of the rayed Mediterranean limpet Patella caerulea (Linnaeus, 1758).</title>
        <authorList>
            <person name="Anh-Thu Weber A."/>
            <person name="Halstead-Nussloch G."/>
        </authorList>
    </citation>
    <scope>NUCLEOTIDE SEQUENCE [LARGE SCALE GENOMIC DNA]</scope>
    <source>
        <strain evidence="4">AATW-2023a</strain>
        <tissue evidence="4">Whole specimen</tissue>
    </source>
</reference>
<dbReference type="EMBL" id="JAZGQO010000040">
    <property type="protein sequence ID" value="KAK6165007.1"/>
    <property type="molecule type" value="Genomic_DNA"/>
</dbReference>
<dbReference type="AlphaFoldDB" id="A0AAN8FVJ2"/>
<keyword evidence="5" id="KW-1185">Reference proteome</keyword>
<evidence type="ECO:0000259" key="3">
    <source>
        <dbReference type="Pfam" id="PF12736"/>
    </source>
</evidence>
<dbReference type="Proteomes" id="UP001347796">
    <property type="component" value="Unassembled WGS sequence"/>
</dbReference>
<accession>A0AAN8FVJ2</accession>
<feature type="region of interest" description="Disordered" evidence="2">
    <location>
        <begin position="383"/>
        <end position="410"/>
    </location>
</feature>
<dbReference type="Pfam" id="PF12736">
    <property type="entry name" value="CABIT"/>
    <property type="match status" value="1"/>
</dbReference>
<feature type="domain" description="CABIT" evidence="3">
    <location>
        <begin position="65"/>
        <end position="278"/>
    </location>
</feature>
<evidence type="ECO:0000256" key="1">
    <source>
        <dbReference type="ARBA" id="ARBA00022553"/>
    </source>
</evidence>
<name>A0AAN8FVJ2_PATCE</name>
<dbReference type="InterPro" id="IPR052281">
    <property type="entry name" value="GAREM"/>
</dbReference>
<protein>
    <recommendedName>
        <fullName evidence="3">CABIT domain-containing protein</fullName>
    </recommendedName>
</protein>
<evidence type="ECO:0000313" key="4">
    <source>
        <dbReference type="EMBL" id="KAK6165007.1"/>
    </source>
</evidence>
<proteinExistence type="predicted"/>
<keyword evidence="1" id="KW-0597">Phosphoprotein</keyword>
<dbReference type="PANTHER" id="PTHR14454">
    <property type="entry name" value="GRB2-ASSOCIATED AND REGULATOR OF MAPK PROTEIN FAMILY MEMBER"/>
    <property type="match status" value="1"/>
</dbReference>
<evidence type="ECO:0000256" key="2">
    <source>
        <dbReference type="SAM" id="MobiDB-lite"/>
    </source>
</evidence>
<dbReference type="PANTHER" id="PTHR14454:SF11">
    <property type="entry name" value="SERRANO, ISOFORM F"/>
    <property type="match status" value="1"/>
</dbReference>
<comment type="caution">
    <text evidence="4">The sequence shown here is derived from an EMBL/GenBank/DDBJ whole genome shotgun (WGS) entry which is preliminary data.</text>
</comment>
<sequence length="783" mass="87121">MGLSKKLTPTIQRSESIANVDFQWSTQSYTLREIISKFKLPCVVQCSADSCSVLWSKFQFDLKQPLLLYTVRSVSKIYARTVRPDKTQSEYIEFGPPIVIPEDYEGWFGIVNSESDALSRHTNVEQVAESDGDYFLAATRVPAFIMSSVESSEVLEHHYLKPGDVLRKDGFVNGPLDAPSHNHFAAKDKHHLRCMDSKEEEYIIPFSHRGLFYDVNKDINNEAPGVVNTTQLMETGGSIFPLTLRHIQGDLPALNYSFTGTIQCNHIFSEQTILACSIDAESPIPLELECKSKIRFSIALNEVDFKVTSEYTRALDFCSNRSEKYAKAIKISFTLKPEMSTLDGLDFSLYDNGSDIEDVDAKSEFDFDWDPDNGEALEALEQSKKKGASNLSDTATVDDGESVDMGSPYELEQDSNKIVIKKAAAYTASTESQDSVLDQDVTVDSYLFEDSIDVNEVSVENKNGTFENSMSMSENESTVENSITMKGNGSTTDSYDDTSQRASNNMVNTNLEYIGNLSKATIPGRLLKDEITRTSSGVDENGSTNSLFEDWGPVIPAKQKITSVENKNETLILNRAAPRKNDVADKESNDIQKSMHSNGNFDYIDEVDSDTDTVCSDINDKCIVDVDKDVSGRLTSYRSLGSLDKIDDEGAEFDILMGATDDIISLSDEDGSVLGNKHLNRSFSSDNDFVDNDDTDCSVSESAFILPNGYIQDSALTDPVTEIEQNSDSSEVLEDFREILELDYDDGRLKNESVLKRKPVMKIRRGMKKHALVMNMSLEEAAV</sequence>
<evidence type="ECO:0000313" key="5">
    <source>
        <dbReference type="Proteomes" id="UP001347796"/>
    </source>
</evidence>